<dbReference type="InterPro" id="IPR002048">
    <property type="entry name" value="EF_hand_dom"/>
</dbReference>
<evidence type="ECO:0000259" key="8">
    <source>
        <dbReference type="PROSITE" id="PS50203"/>
    </source>
</evidence>
<feature type="compositionally biased region" description="Basic and acidic residues" evidence="7">
    <location>
        <begin position="76"/>
        <end position="92"/>
    </location>
</feature>
<dbReference type="Gene3D" id="3.90.70.10">
    <property type="entry name" value="Cysteine proteinases"/>
    <property type="match status" value="1"/>
</dbReference>
<evidence type="ECO:0000256" key="7">
    <source>
        <dbReference type="SAM" id="MobiDB-lite"/>
    </source>
</evidence>
<keyword evidence="4 6" id="KW-0788">Thiol protease</keyword>
<evidence type="ECO:0000259" key="9">
    <source>
        <dbReference type="PROSITE" id="PS50222"/>
    </source>
</evidence>
<evidence type="ECO:0000256" key="3">
    <source>
        <dbReference type="ARBA" id="ARBA00022801"/>
    </source>
</evidence>
<dbReference type="SUPFAM" id="SSF54001">
    <property type="entry name" value="Cysteine proteinases"/>
    <property type="match status" value="1"/>
</dbReference>
<dbReference type="PROSITE" id="PS50222">
    <property type="entry name" value="EF_HAND_2"/>
    <property type="match status" value="2"/>
</dbReference>
<gene>
    <name evidence="10" type="ORF">SCF082_LOCUS32109</name>
</gene>
<evidence type="ECO:0000256" key="5">
    <source>
        <dbReference type="ARBA" id="ARBA00022837"/>
    </source>
</evidence>
<evidence type="ECO:0000256" key="2">
    <source>
        <dbReference type="ARBA" id="ARBA00022670"/>
    </source>
</evidence>
<dbReference type="InterPro" id="IPR022684">
    <property type="entry name" value="Calpain_cysteine_protease"/>
</dbReference>
<dbReference type="PANTHER" id="PTHR10183">
    <property type="entry name" value="CALPAIN"/>
    <property type="match status" value="1"/>
</dbReference>
<feature type="compositionally biased region" description="Basic and acidic residues" evidence="7">
    <location>
        <begin position="127"/>
        <end position="146"/>
    </location>
</feature>
<dbReference type="InterPro" id="IPR001300">
    <property type="entry name" value="Peptidase_C2_calpain_cat"/>
</dbReference>
<dbReference type="InterPro" id="IPR011992">
    <property type="entry name" value="EF-hand-dom_pair"/>
</dbReference>
<dbReference type="Pfam" id="PF00648">
    <property type="entry name" value="Peptidase_C2"/>
    <property type="match status" value="1"/>
</dbReference>
<dbReference type="InterPro" id="IPR038765">
    <property type="entry name" value="Papain-like_cys_pep_sf"/>
</dbReference>
<dbReference type="SMART" id="SM00230">
    <property type="entry name" value="CysPc"/>
    <property type="match status" value="1"/>
</dbReference>
<keyword evidence="11" id="KW-1185">Reference proteome</keyword>
<dbReference type="SUPFAM" id="SSF47473">
    <property type="entry name" value="EF-hand"/>
    <property type="match status" value="1"/>
</dbReference>
<sequence>MEDVEAVICVNRYKKATSGGPEAEAPLEEKSVGEPETPGVDESLSSEEDEELLQNDVSKEELEGYQEIFEALSSEEESKKLEEQGVCDKEDVEKEEDDKEEDKEEAEEEEEEEEKEEDEKVEEEREEQVRKVDDKEEEDVKVRGDPEAEEEATSVVAEVEDEAVDVEQTMGEEVVEEDVLQVDQPDQMAAITAKQRLQELFSKYDSNGDGTLTEEEVMPLFIAFGMNHGQLKRLLHDCDKNKDGIIQVHEFIAWLTEEKPQVHFNKSPLSGFSMETQFTVKILNTTKKTKKFHIYFKKCEDTMNFPAGNPAIYTLGPGELMEEKLVMTVKQLPCNYSWSWNARSAFTGKKDDTSTAFIDPDFPHDDSSIGCSATKFRCDKAEKWIRARMLGDPTEAVLFDQVKPQDIDQGGLGDCWLMAALACMAEYPTKLKNLFDSRHLSEDGKYKIWLYDLAKNEWAPVVIDEFIPCKIVNGEPKPCFASPLGEELWVVLLEKAFAKWCGTYGMLSGGHSAWAFQTLTGEARPISWRRVEKTGNWRPRYLNRKAQLKVGARNPRSGRWCTRKSDKEYTVEELFPIMKNHLDWGFILSASIPGDPKHTEEAKGNGLYTLHCGYSILNLLDEKLDNGEPVKLIQLRNPWGSSEWKGDWNDCNGAQKWAANPTLWQRVNPRCRNDGSFYMPFEEWAKIYGTLVICMAGGRKTEEPTEEENDDEEEEDEELG</sequence>
<dbReference type="InterPro" id="IPR000169">
    <property type="entry name" value="Pept_cys_AS"/>
</dbReference>
<evidence type="ECO:0000313" key="11">
    <source>
        <dbReference type="Proteomes" id="UP001642464"/>
    </source>
</evidence>
<comment type="caution">
    <text evidence="10">The sequence shown here is derived from an EMBL/GenBank/DDBJ whole genome shotgun (WGS) entry which is preliminary data.</text>
</comment>
<feature type="compositionally biased region" description="Acidic residues" evidence="7">
    <location>
        <begin position="704"/>
        <end position="720"/>
    </location>
</feature>
<evidence type="ECO:0000256" key="1">
    <source>
        <dbReference type="ARBA" id="ARBA00007623"/>
    </source>
</evidence>
<evidence type="ECO:0000313" key="10">
    <source>
        <dbReference type="EMBL" id="CAK9061236.1"/>
    </source>
</evidence>
<feature type="domain" description="Calpain catalytic" evidence="8">
    <location>
        <begin position="356"/>
        <end position="697"/>
    </location>
</feature>
<feature type="active site" evidence="6">
    <location>
        <position position="415"/>
    </location>
</feature>
<reference evidence="10 11" key="1">
    <citation type="submission" date="2024-02" db="EMBL/GenBank/DDBJ databases">
        <authorList>
            <person name="Chen Y."/>
            <person name="Shah S."/>
            <person name="Dougan E. K."/>
            <person name="Thang M."/>
            <person name="Chan C."/>
        </authorList>
    </citation>
    <scope>NUCLEOTIDE SEQUENCE [LARGE SCALE GENOMIC DNA]</scope>
</reference>
<keyword evidence="5" id="KW-0106">Calcium</keyword>
<feature type="compositionally biased region" description="Acidic residues" evidence="7">
    <location>
        <begin position="44"/>
        <end position="53"/>
    </location>
</feature>
<dbReference type="Pfam" id="PF13499">
    <property type="entry name" value="EF-hand_7"/>
    <property type="match status" value="1"/>
</dbReference>
<feature type="compositionally biased region" description="Acidic residues" evidence="7">
    <location>
        <begin position="93"/>
        <end position="126"/>
    </location>
</feature>
<dbReference type="Gene3D" id="1.10.238.10">
    <property type="entry name" value="EF-hand"/>
    <property type="match status" value="1"/>
</dbReference>
<dbReference type="CDD" id="cd00051">
    <property type="entry name" value="EFh"/>
    <property type="match status" value="1"/>
</dbReference>
<feature type="region of interest" description="Disordered" evidence="7">
    <location>
        <begin position="11"/>
        <end position="160"/>
    </location>
</feature>
<dbReference type="SMART" id="SM00054">
    <property type="entry name" value="EFh"/>
    <property type="match status" value="2"/>
</dbReference>
<keyword evidence="2 6" id="KW-0645">Protease</keyword>
<evidence type="ECO:0000256" key="6">
    <source>
        <dbReference type="PROSITE-ProRule" id="PRU00239"/>
    </source>
</evidence>
<feature type="active site" evidence="6">
    <location>
        <position position="637"/>
    </location>
</feature>
<evidence type="ECO:0000256" key="4">
    <source>
        <dbReference type="ARBA" id="ARBA00022807"/>
    </source>
</evidence>
<organism evidence="10 11">
    <name type="scientific">Durusdinium trenchii</name>
    <dbReference type="NCBI Taxonomy" id="1381693"/>
    <lineage>
        <taxon>Eukaryota</taxon>
        <taxon>Sar</taxon>
        <taxon>Alveolata</taxon>
        <taxon>Dinophyceae</taxon>
        <taxon>Suessiales</taxon>
        <taxon>Symbiodiniaceae</taxon>
        <taxon>Durusdinium</taxon>
    </lineage>
</organism>
<name>A0ABP0NCD3_9DINO</name>
<dbReference type="PANTHER" id="PTHR10183:SF379">
    <property type="entry name" value="CALPAIN-5"/>
    <property type="match status" value="1"/>
</dbReference>
<comment type="similarity">
    <text evidence="1">Belongs to the peptidase C2 family.</text>
</comment>
<protein>
    <submittedName>
        <fullName evidence="10">Calpain-15 (Small optic lobes homolog)</fullName>
    </submittedName>
</protein>
<dbReference type="InterPro" id="IPR018247">
    <property type="entry name" value="EF_Hand_1_Ca_BS"/>
</dbReference>
<dbReference type="EMBL" id="CAXAMM010027657">
    <property type="protein sequence ID" value="CAK9061236.1"/>
    <property type="molecule type" value="Genomic_DNA"/>
</dbReference>
<dbReference type="PROSITE" id="PS00139">
    <property type="entry name" value="THIOL_PROTEASE_CYS"/>
    <property type="match status" value="1"/>
</dbReference>
<feature type="compositionally biased region" description="Acidic residues" evidence="7">
    <location>
        <begin position="147"/>
        <end position="160"/>
    </location>
</feature>
<proteinExistence type="inferred from homology"/>
<dbReference type="Proteomes" id="UP001642464">
    <property type="component" value="Unassembled WGS sequence"/>
</dbReference>
<keyword evidence="3 6" id="KW-0378">Hydrolase</keyword>
<feature type="region of interest" description="Disordered" evidence="7">
    <location>
        <begin position="699"/>
        <end position="720"/>
    </location>
</feature>
<feature type="domain" description="EF-hand" evidence="9">
    <location>
        <begin position="230"/>
        <end position="261"/>
    </location>
</feature>
<feature type="active site" evidence="6">
    <location>
        <position position="611"/>
    </location>
</feature>
<dbReference type="PROSITE" id="PS00018">
    <property type="entry name" value="EF_HAND_1"/>
    <property type="match status" value="2"/>
</dbReference>
<dbReference type="PROSITE" id="PS50203">
    <property type="entry name" value="CALPAIN_CAT"/>
    <property type="match status" value="1"/>
</dbReference>
<accession>A0ABP0NCD3</accession>
<feature type="domain" description="EF-hand" evidence="9">
    <location>
        <begin position="192"/>
        <end position="227"/>
    </location>
</feature>
<dbReference type="PRINTS" id="PR00704">
    <property type="entry name" value="CALPAIN"/>
</dbReference>